<dbReference type="Proteomes" id="UP000474957">
    <property type="component" value="Unassembled WGS sequence"/>
</dbReference>
<dbReference type="Gene3D" id="3.40.1190.20">
    <property type="match status" value="1"/>
</dbReference>
<keyword evidence="9" id="KW-1185">Reference proteome</keyword>
<keyword evidence="5" id="KW-0067">ATP-binding</keyword>
<dbReference type="InterPro" id="IPR011611">
    <property type="entry name" value="PfkB_dom"/>
</dbReference>
<protein>
    <recommendedName>
        <fullName evidence="6">Phosphofructokinase</fullName>
    </recommendedName>
</protein>
<dbReference type="EMBL" id="WIND01000002">
    <property type="protein sequence ID" value="MSU88751.1"/>
    <property type="molecule type" value="Genomic_DNA"/>
</dbReference>
<dbReference type="Pfam" id="PF00294">
    <property type="entry name" value="PfkB"/>
    <property type="match status" value="1"/>
</dbReference>
<keyword evidence="4 8" id="KW-0418">Kinase</keyword>
<dbReference type="RefSeq" id="WP_154445090.1">
    <property type="nucleotide sequence ID" value="NZ_WIND01000002.1"/>
</dbReference>
<dbReference type="PROSITE" id="PS00583">
    <property type="entry name" value="PFKB_KINASES_1"/>
    <property type="match status" value="1"/>
</dbReference>
<evidence type="ECO:0000259" key="7">
    <source>
        <dbReference type="Pfam" id="PF00294"/>
    </source>
</evidence>
<dbReference type="InterPro" id="IPR017583">
    <property type="entry name" value="Tagatose/fructose_Pkinase"/>
</dbReference>
<dbReference type="NCBIfam" id="TIGR03168">
    <property type="entry name" value="1-PFK"/>
    <property type="match status" value="1"/>
</dbReference>
<dbReference type="GO" id="GO:0005829">
    <property type="term" value="C:cytosol"/>
    <property type="evidence" value="ECO:0007669"/>
    <property type="project" value="TreeGrafter"/>
</dbReference>
<evidence type="ECO:0000256" key="2">
    <source>
        <dbReference type="ARBA" id="ARBA00022679"/>
    </source>
</evidence>
<accession>A0A6L5YWQ6</accession>
<reference evidence="8 9" key="1">
    <citation type="submission" date="2019-10" db="EMBL/GenBank/DDBJ databases">
        <title>Cognatihalovulum marinum gen. nov. sp. nov., a new member of the family Rhodobacteraceae isolated from deep seawater of the Northwest Indian Ocean.</title>
        <authorList>
            <person name="Ruan C."/>
            <person name="Wang J."/>
            <person name="Zheng X."/>
            <person name="Song L."/>
            <person name="Zhu Y."/>
            <person name="Huang Y."/>
            <person name="Lu Z."/>
            <person name="Du W."/>
            <person name="Huang L."/>
            <person name="Dai X."/>
        </authorList>
    </citation>
    <scope>NUCLEOTIDE SEQUENCE [LARGE SCALE GENOMIC DNA]</scope>
    <source>
        <strain evidence="8 9">2CG4</strain>
    </source>
</reference>
<evidence type="ECO:0000256" key="5">
    <source>
        <dbReference type="ARBA" id="ARBA00022840"/>
    </source>
</evidence>
<comment type="caution">
    <text evidence="8">The sequence shown here is derived from an EMBL/GenBank/DDBJ whole genome shotgun (WGS) entry which is preliminary data.</text>
</comment>
<sequence length="315" mass="31344">MSTIVTVTLNPALDISTAVDAVVPDEKLRCDPPALDPGGGGVNVSRAIARLGGRSRMLVALGGGAGAEMRALLRAEGLEPEDLGVGLPTRQSIAVTDRASGQQYRFVLPGPAWQTADWGQAEAKIAAAAGDGDILVASGSQPPGVPADFWLRVNAALAPRGVRTILDTSGPALRAAEAASATPLAVLRMDRAEARALAGRPLDGPAQIAEVARALVARGAAQTAAVACGAEGNVIADAGGSHLCRAPKVAVVSKVGAGDSFVAAFALALAQGESALEAGARGTAAAASAVTTPATQLCDPALAAALRAQVEIVPL</sequence>
<dbReference type="InterPro" id="IPR002173">
    <property type="entry name" value="Carboh/pur_kinase_PfkB_CS"/>
</dbReference>
<evidence type="ECO:0000256" key="6">
    <source>
        <dbReference type="PIRNR" id="PIRNR000535"/>
    </source>
</evidence>
<dbReference type="PANTHER" id="PTHR46566:SF2">
    <property type="entry name" value="ATP-DEPENDENT 6-PHOSPHOFRUCTOKINASE ISOZYME 2"/>
    <property type="match status" value="1"/>
</dbReference>
<evidence type="ECO:0000256" key="1">
    <source>
        <dbReference type="ARBA" id="ARBA00010688"/>
    </source>
</evidence>
<evidence type="ECO:0000313" key="8">
    <source>
        <dbReference type="EMBL" id="MSU88751.1"/>
    </source>
</evidence>
<gene>
    <name evidence="8" type="ORF">GE300_03835</name>
</gene>
<keyword evidence="3" id="KW-0547">Nucleotide-binding</keyword>
<dbReference type="PANTHER" id="PTHR46566">
    <property type="entry name" value="1-PHOSPHOFRUCTOKINASE-RELATED"/>
    <property type="match status" value="1"/>
</dbReference>
<name>A0A6L5YWQ6_9RHOB</name>
<proteinExistence type="inferred from homology"/>
<evidence type="ECO:0000256" key="4">
    <source>
        <dbReference type="ARBA" id="ARBA00022777"/>
    </source>
</evidence>
<keyword evidence="2 6" id="KW-0808">Transferase</keyword>
<dbReference type="GO" id="GO:0005524">
    <property type="term" value="F:ATP binding"/>
    <property type="evidence" value="ECO:0007669"/>
    <property type="project" value="UniProtKB-KW"/>
</dbReference>
<feature type="domain" description="Carbohydrate kinase PfkB" evidence="7">
    <location>
        <begin position="14"/>
        <end position="301"/>
    </location>
</feature>
<evidence type="ECO:0000256" key="3">
    <source>
        <dbReference type="ARBA" id="ARBA00022741"/>
    </source>
</evidence>
<dbReference type="PIRSF" id="PIRSF000535">
    <property type="entry name" value="1PFK/6PFK/LacC"/>
    <property type="match status" value="1"/>
</dbReference>
<dbReference type="AlphaFoldDB" id="A0A6L5YWQ6"/>
<organism evidence="8 9">
    <name type="scientific">Halovulum marinum</name>
    <dbReference type="NCBI Taxonomy" id="2662447"/>
    <lineage>
        <taxon>Bacteria</taxon>
        <taxon>Pseudomonadati</taxon>
        <taxon>Pseudomonadota</taxon>
        <taxon>Alphaproteobacteria</taxon>
        <taxon>Rhodobacterales</taxon>
        <taxon>Paracoccaceae</taxon>
        <taxon>Halovulum</taxon>
    </lineage>
</organism>
<dbReference type="InterPro" id="IPR029056">
    <property type="entry name" value="Ribokinase-like"/>
</dbReference>
<dbReference type="GO" id="GO:0003872">
    <property type="term" value="F:6-phosphofructokinase activity"/>
    <property type="evidence" value="ECO:0007669"/>
    <property type="project" value="TreeGrafter"/>
</dbReference>
<comment type="similarity">
    <text evidence="1 6">Belongs to the carbohydrate kinase PfkB family.</text>
</comment>
<evidence type="ECO:0000313" key="9">
    <source>
        <dbReference type="Proteomes" id="UP000474957"/>
    </source>
</evidence>
<dbReference type="SUPFAM" id="SSF53613">
    <property type="entry name" value="Ribokinase-like"/>
    <property type="match status" value="1"/>
</dbReference>